<evidence type="ECO:0000256" key="8">
    <source>
        <dbReference type="RuleBase" id="RU361157"/>
    </source>
</evidence>
<keyword evidence="3 8" id="KW-0813">Transport</keyword>
<dbReference type="RefSeq" id="WP_366923775.1">
    <property type="nucleotide sequence ID" value="NZ_CP121694.1"/>
</dbReference>
<feature type="transmembrane region" description="Helical" evidence="8">
    <location>
        <begin position="70"/>
        <end position="86"/>
    </location>
</feature>
<accession>A0AAU0UJW7</accession>
<name>A0AAU0UJW7_9FIRM</name>
<protein>
    <recommendedName>
        <fullName evidence="8">Transport permease protein</fullName>
    </recommendedName>
</protein>
<dbReference type="InterPro" id="IPR013525">
    <property type="entry name" value="ABC2_TM"/>
</dbReference>
<evidence type="ECO:0000256" key="1">
    <source>
        <dbReference type="ARBA" id="ARBA00004651"/>
    </source>
</evidence>
<evidence type="ECO:0000256" key="4">
    <source>
        <dbReference type="ARBA" id="ARBA00022475"/>
    </source>
</evidence>
<keyword evidence="11" id="KW-1185">Reference proteome</keyword>
<keyword evidence="6 8" id="KW-1133">Transmembrane helix</keyword>
<feature type="transmembrane region" description="Helical" evidence="8">
    <location>
        <begin position="182"/>
        <end position="200"/>
    </location>
</feature>
<dbReference type="GO" id="GO:0005886">
    <property type="term" value="C:plasma membrane"/>
    <property type="evidence" value="ECO:0007669"/>
    <property type="project" value="UniProtKB-SubCell"/>
</dbReference>
<dbReference type="Proteomes" id="UP001329915">
    <property type="component" value="Chromosome"/>
</dbReference>
<comment type="similarity">
    <text evidence="2 8">Belongs to the ABC-2 integral membrane protein family.</text>
</comment>
<dbReference type="PANTHER" id="PTHR30413">
    <property type="entry name" value="INNER MEMBRANE TRANSPORT PERMEASE"/>
    <property type="match status" value="1"/>
</dbReference>
<dbReference type="EMBL" id="CP121694">
    <property type="protein sequence ID" value="WRO20898.1"/>
    <property type="molecule type" value="Genomic_DNA"/>
</dbReference>
<evidence type="ECO:0000256" key="6">
    <source>
        <dbReference type="ARBA" id="ARBA00022989"/>
    </source>
</evidence>
<dbReference type="InterPro" id="IPR047817">
    <property type="entry name" value="ABC2_TM_bact-type"/>
</dbReference>
<feature type="transmembrane region" description="Helical" evidence="8">
    <location>
        <begin position="241"/>
        <end position="258"/>
    </location>
</feature>
<dbReference type="GO" id="GO:0015920">
    <property type="term" value="P:lipopolysaccharide transport"/>
    <property type="evidence" value="ECO:0007669"/>
    <property type="project" value="TreeGrafter"/>
</dbReference>
<feature type="domain" description="ABC transmembrane type-2" evidence="9">
    <location>
        <begin position="38"/>
        <end position="261"/>
    </location>
</feature>
<proteinExistence type="inferred from homology"/>
<dbReference type="GO" id="GO:0140359">
    <property type="term" value="F:ABC-type transporter activity"/>
    <property type="evidence" value="ECO:0007669"/>
    <property type="project" value="InterPro"/>
</dbReference>
<dbReference type="Pfam" id="PF01061">
    <property type="entry name" value="ABC2_membrane"/>
    <property type="match status" value="1"/>
</dbReference>
<evidence type="ECO:0000313" key="10">
    <source>
        <dbReference type="EMBL" id="WRO20898.1"/>
    </source>
</evidence>
<comment type="subcellular location">
    <subcellularLocation>
        <location evidence="1 8">Cell membrane</location>
        <topology evidence="1 8">Multi-pass membrane protein</topology>
    </subcellularLocation>
</comment>
<dbReference type="PANTHER" id="PTHR30413:SF10">
    <property type="entry name" value="CAPSULE POLYSACCHARIDE EXPORT INNER-MEMBRANE PROTEIN CTRC"/>
    <property type="match status" value="1"/>
</dbReference>
<organism evidence="10 11">
    <name type="scientific">Metallumcola ferriviriculae</name>
    <dbReference type="NCBI Taxonomy" id="3039180"/>
    <lineage>
        <taxon>Bacteria</taxon>
        <taxon>Bacillati</taxon>
        <taxon>Bacillota</taxon>
        <taxon>Clostridia</taxon>
        <taxon>Neomoorellales</taxon>
        <taxon>Desulfitibacteraceae</taxon>
        <taxon>Metallumcola</taxon>
    </lineage>
</organism>
<reference evidence="10 11" key="1">
    <citation type="submission" date="2023-04" db="EMBL/GenBank/DDBJ databases">
        <authorList>
            <person name="Hsu D."/>
        </authorList>
    </citation>
    <scope>NUCLEOTIDE SEQUENCE [LARGE SCALE GENOMIC DNA]</scope>
    <source>
        <strain evidence="10 11">MK1</strain>
    </source>
</reference>
<evidence type="ECO:0000313" key="11">
    <source>
        <dbReference type="Proteomes" id="UP001329915"/>
    </source>
</evidence>
<evidence type="ECO:0000259" key="9">
    <source>
        <dbReference type="PROSITE" id="PS51012"/>
    </source>
</evidence>
<keyword evidence="7 8" id="KW-0472">Membrane</keyword>
<evidence type="ECO:0000256" key="3">
    <source>
        <dbReference type="ARBA" id="ARBA00022448"/>
    </source>
</evidence>
<keyword evidence="5 8" id="KW-0812">Transmembrane</keyword>
<gene>
    <name evidence="10" type="ORF">MFMK1_000688</name>
</gene>
<feature type="transmembrane region" description="Helical" evidence="8">
    <location>
        <begin position="107"/>
        <end position="140"/>
    </location>
</feature>
<feature type="transmembrane region" description="Helical" evidence="8">
    <location>
        <begin position="34"/>
        <end position="58"/>
    </location>
</feature>
<dbReference type="AlphaFoldDB" id="A0AAU0UJW7"/>
<evidence type="ECO:0000256" key="2">
    <source>
        <dbReference type="ARBA" id="ARBA00007783"/>
    </source>
</evidence>
<sequence length="269" mass="31955">MRYFKELVYFINDLINNRKLLLDLTKKDFTANYLGSYLGIIWAFVQPTVTILIFWFVFQVGFKARPVEDVPFILWLMCGMIPWFFFSEGLLTATNSILEKHYLVKNIVFRVALLPIIKIISALFVHLFFIIFLIIMFIAYGYTPNLYYLQLIYYLVATILLVVGLSWITSSLAVFTKDVSQFVNMVLQFGFWLTPIFWSLDMLPERYQFLIKLNPFYYIVTGYRDTLIYHSWFWNSPQLTVYFWAVTFTLLLVGAVLFRRLRPHFADLL</sequence>
<dbReference type="KEGG" id="dbc:MFMK1_000688"/>
<evidence type="ECO:0000256" key="7">
    <source>
        <dbReference type="ARBA" id="ARBA00023136"/>
    </source>
</evidence>
<keyword evidence="4 8" id="KW-1003">Cell membrane</keyword>
<dbReference type="PROSITE" id="PS51012">
    <property type="entry name" value="ABC_TM2"/>
    <property type="match status" value="1"/>
</dbReference>
<evidence type="ECO:0000256" key="5">
    <source>
        <dbReference type="ARBA" id="ARBA00022692"/>
    </source>
</evidence>
<feature type="transmembrane region" description="Helical" evidence="8">
    <location>
        <begin position="152"/>
        <end position="175"/>
    </location>
</feature>